<evidence type="ECO:0000313" key="1">
    <source>
        <dbReference type="EMBL" id="SVA39960.1"/>
    </source>
</evidence>
<name>A0A381VI28_9ZZZZ</name>
<gene>
    <name evidence="1" type="ORF">METZ01_LOCUS92814</name>
</gene>
<organism evidence="1">
    <name type="scientific">marine metagenome</name>
    <dbReference type="NCBI Taxonomy" id="408172"/>
    <lineage>
        <taxon>unclassified sequences</taxon>
        <taxon>metagenomes</taxon>
        <taxon>ecological metagenomes</taxon>
    </lineage>
</organism>
<protein>
    <submittedName>
        <fullName evidence="1">Uncharacterized protein</fullName>
    </submittedName>
</protein>
<dbReference type="EMBL" id="UINC01008891">
    <property type="protein sequence ID" value="SVA39960.1"/>
    <property type="molecule type" value="Genomic_DNA"/>
</dbReference>
<reference evidence="1" key="1">
    <citation type="submission" date="2018-05" db="EMBL/GenBank/DDBJ databases">
        <authorList>
            <person name="Lanie J.A."/>
            <person name="Ng W.-L."/>
            <person name="Kazmierczak K.M."/>
            <person name="Andrzejewski T.M."/>
            <person name="Davidsen T.M."/>
            <person name="Wayne K.J."/>
            <person name="Tettelin H."/>
            <person name="Glass J.I."/>
            <person name="Rusch D."/>
            <person name="Podicherti R."/>
            <person name="Tsui H.-C.T."/>
            <person name="Winkler M.E."/>
        </authorList>
    </citation>
    <scope>NUCLEOTIDE SEQUENCE</scope>
</reference>
<accession>A0A381VI28</accession>
<proteinExistence type="predicted"/>
<sequence>MTNTTVVINFKQPSSSLTVDMVKDFVSVTYSSMHNDTERRMARIERTC</sequence>
<dbReference type="AlphaFoldDB" id="A0A381VI28"/>